<evidence type="ECO:0000256" key="5">
    <source>
        <dbReference type="ARBA" id="ARBA00023136"/>
    </source>
</evidence>
<dbReference type="Gene3D" id="3.40.50.2000">
    <property type="entry name" value="Glycogen Phosphorylase B"/>
    <property type="match status" value="1"/>
</dbReference>
<evidence type="ECO:0000256" key="4">
    <source>
        <dbReference type="ARBA" id="ARBA00022989"/>
    </source>
</evidence>
<keyword evidence="2" id="KW-0812">Transmembrane</keyword>
<name>A0ABY3MU99_9GAMM</name>
<gene>
    <name evidence="6" type="ORF">CWS31_013835</name>
</gene>
<proteinExistence type="predicted"/>
<keyword evidence="6" id="KW-0808">Transferase</keyword>
<keyword evidence="3" id="KW-0256">Endoplasmic reticulum</keyword>
<evidence type="ECO:0000313" key="7">
    <source>
        <dbReference type="Proteomes" id="UP000815846"/>
    </source>
</evidence>
<comment type="subcellular location">
    <subcellularLocation>
        <location evidence="1">Endoplasmic reticulum membrane</location>
        <topology evidence="1">Single-pass membrane protein</topology>
    </subcellularLocation>
</comment>
<reference evidence="6 7" key="1">
    <citation type="submission" date="2019-08" db="EMBL/GenBank/DDBJ databases">
        <title>Microbe sample from Colwellia echini.</title>
        <authorList>
            <person name="Christiansen L."/>
            <person name="Pathiraja D."/>
            <person name="Schultz-Johansen M."/>
            <person name="Choi I.-G."/>
            <person name="Stougaard P."/>
        </authorList>
    </citation>
    <scope>NUCLEOTIDE SEQUENCE [LARGE SCALE GENOMIC DNA]</scope>
    <source>
        <strain evidence="6 7">A3</strain>
    </source>
</reference>
<evidence type="ECO:0000313" key="6">
    <source>
        <dbReference type="EMBL" id="TYK64769.1"/>
    </source>
</evidence>
<keyword evidence="7" id="KW-1185">Reference proteome</keyword>
<protein>
    <submittedName>
        <fullName evidence="6">UDP-N-acetylglucosamine--LPS N-acetylglucosamine transferase</fullName>
    </submittedName>
</protein>
<comment type="caution">
    <text evidence="6">The sequence shown here is derived from an EMBL/GenBank/DDBJ whole genome shotgun (WGS) entry which is preliminary data.</text>
</comment>
<dbReference type="EMBL" id="PJAI02000018">
    <property type="protein sequence ID" value="TYK64769.1"/>
    <property type="molecule type" value="Genomic_DNA"/>
</dbReference>
<dbReference type="InterPro" id="IPR013969">
    <property type="entry name" value="Oligosacch_biosynth_Alg14"/>
</dbReference>
<dbReference type="Proteomes" id="UP000815846">
    <property type="component" value="Unassembled WGS sequence"/>
</dbReference>
<dbReference type="PANTHER" id="PTHR12154:SF4">
    <property type="entry name" value="UDP-N-ACETYLGLUCOSAMINE TRANSFERASE SUBUNIT ALG14 HOMOLOG"/>
    <property type="match status" value="1"/>
</dbReference>
<dbReference type="GO" id="GO:0016740">
    <property type="term" value="F:transferase activity"/>
    <property type="evidence" value="ECO:0007669"/>
    <property type="project" value="UniProtKB-KW"/>
</dbReference>
<sequence length="161" mass="17875">MINCINSTNLIGKNMKKVLAIASGGGHWKQLMLLKPAYDSQTVKYVTTIKGLPEQNNINNFAIVCDSNKNEKLRAIYSFIQMIVIFIRFWPDVVITTGAAPGLLGLILGKLCFKKTIWVDSVANAEQLSLCGKISKKFADVVLTQWEQLADDSTQYKGSVF</sequence>
<keyword evidence="4" id="KW-1133">Transmembrane helix</keyword>
<evidence type="ECO:0000256" key="2">
    <source>
        <dbReference type="ARBA" id="ARBA00022692"/>
    </source>
</evidence>
<keyword evidence="5" id="KW-0472">Membrane</keyword>
<organism evidence="6 7">
    <name type="scientific">Colwellia echini</name>
    <dbReference type="NCBI Taxonomy" id="1982103"/>
    <lineage>
        <taxon>Bacteria</taxon>
        <taxon>Pseudomonadati</taxon>
        <taxon>Pseudomonadota</taxon>
        <taxon>Gammaproteobacteria</taxon>
        <taxon>Alteromonadales</taxon>
        <taxon>Colwelliaceae</taxon>
        <taxon>Colwellia</taxon>
    </lineage>
</organism>
<dbReference type="PANTHER" id="PTHR12154">
    <property type="entry name" value="GLYCOSYL TRANSFERASE-RELATED"/>
    <property type="match status" value="1"/>
</dbReference>
<dbReference type="Pfam" id="PF08660">
    <property type="entry name" value="Alg14"/>
    <property type="match status" value="1"/>
</dbReference>
<evidence type="ECO:0000256" key="3">
    <source>
        <dbReference type="ARBA" id="ARBA00022824"/>
    </source>
</evidence>
<accession>A0ABY3MU99</accession>
<evidence type="ECO:0000256" key="1">
    <source>
        <dbReference type="ARBA" id="ARBA00004389"/>
    </source>
</evidence>